<dbReference type="KEGG" id="nhm:NHE_0182"/>
<dbReference type="EMBL" id="CP007481">
    <property type="protein sequence ID" value="AHX11147.1"/>
    <property type="molecule type" value="Genomic_DNA"/>
</dbReference>
<name>X5GVQ5_9RICK</name>
<accession>X5GVQ5</accession>
<proteinExistence type="predicted"/>
<reference evidence="1 2" key="1">
    <citation type="submission" date="2014-03" db="EMBL/GenBank/DDBJ databases">
        <title>Sequencing and Comparison of Genomes and Transcriptome Profiles of Human Ehrlichiosis Agents.</title>
        <authorList>
            <person name="Lin M."/>
            <person name="Daugherty S.C."/>
            <person name="Nagaraj S."/>
            <person name="Cheng Z."/>
            <person name="Xiong Q."/>
            <person name="Lin F.-Y."/>
            <person name="Sengamalay N."/>
            <person name="Ott S."/>
            <person name="Godinez A."/>
            <person name="Tallon L.J."/>
            <person name="Sadzewicz L."/>
            <person name="Fraser C.M."/>
            <person name="Dunning Hotopp J.C."/>
            <person name="Rikihisa Y."/>
        </authorList>
    </citation>
    <scope>NUCLEOTIDE SEQUENCE [LARGE SCALE GENOMIC DNA]</scope>
    <source>
        <strain evidence="1 2">Oregon</strain>
    </source>
</reference>
<protein>
    <submittedName>
        <fullName evidence="1">Uncharacterized protein</fullName>
    </submittedName>
</protein>
<evidence type="ECO:0000313" key="1">
    <source>
        <dbReference type="EMBL" id="AHX11147.1"/>
    </source>
</evidence>
<sequence>MQWHCDRELHRRMVDFIIDLMLLRGSTSVQLCLYRGISGSL</sequence>
<evidence type="ECO:0000313" key="2">
    <source>
        <dbReference type="Proteomes" id="UP000023755"/>
    </source>
</evidence>
<gene>
    <name evidence="1" type="ORF">NHE_0182</name>
</gene>
<dbReference type="STRING" id="1286528.NHE_0182"/>
<keyword evidence="2" id="KW-1185">Reference proteome</keyword>
<dbReference type="AlphaFoldDB" id="X5GVQ5"/>
<organism evidence="1 2">
    <name type="scientific">Neorickettsia helminthoeca str. Oregon</name>
    <dbReference type="NCBI Taxonomy" id="1286528"/>
    <lineage>
        <taxon>Bacteria</taxon>
        <taxon>Pseudomonadati</taxon>
        <taxon>Pseudomonadota</taxon>
        <taxon>Alphaproteobacteria</taxon>
        <taxon>Rickettsiales</taxon>
        <taxon>Anaplasmataceae</taxon>
        <taxon>Neorickettsia</taxon>
    </lineage>
</organism>
<dbReference type="HOGENOM" id="CLU_3273350_0_0_5"/>
<dbReference type="Proteomes" id="UP000023755">
    <property type="component" value="Chromosome"/>
</dbReference>